<organism evidence="2 3">
    <name type="scientific">Amnibacterium soli</name>
    <dbReference type="NCBI Taxonomy" id="1282736"/>
    <lineage>
        <taxon>Bacteria</taxon>
        <taxon>Bacillati</taxon>
        <taxon>Actinomycetota</taxon>
        <taxon>Actinomycetes</taxon>
        <taxon>Micrococcales</taxon>
        <taxon>Microbacteriaceae</taxon>
        <taxon>Amnibacterium</taxon>
    </lineage>
</organism>
<accession>A0ABP8ZEX5</accession>
<dbReference type="Proteomes" id="UP001500121">
    <property type="component" value="Unassembled WGS sequence"/>
</dbReference>
<proteinExistence type="predicted"/>
<keyword evidence="1" id="KW-1133">Transmembrane helix</keyword>
<evidence type="ECO:0000313" key="3">
    <source>
        <dbReference type="Proteomes" id="UP001500121"/>
    </source>
</evidence>
<gene>
    <name evidence="2" type="ORF">GCM10025783_30040</name>
</gene>
<sequence length="236" mass="25952">MDSYSRTARLYPALLALLPGTVGIVVFFDLAAWVRTVVLVVVAAGLHVAVMVKVSDVGRARQDRVWARLGGNPTALRMRWATSTDDARLAEEHRRVQVMSGIELPTRGSEQADPAAAIRTYERAVRRLREKTRDVDKYPRVRAELIAYGFARNVFGLRRAGIAFAALIGMASAVTGLLGYVGFLQVDAWRPIVVSLFAVAWIGVWLFTFTGDYARRASDKYAAALLDAADLPDRSA</sequence>
<comment type="caution">
    <text evidence="2">The sequence shown here is derived from an EMBL/GenBank/DDBJ whole genome shotgun (WGS) entry which is preliminary data.</text>
</comment>
<dbReference type="EMBL" id="BAABLP010000007">
    <property type="protein sequence ID" value="GAA4754918.1"/>
    <property type="molecule type" value="Genomic_DNA"/>
</dbReference>
<keyword evidence="3" id="KW-1185">Reference proteome</keyword>
<feature type="transmembrane region" description="Helical" evidence="1">
    <location>
        <begin position="189"/>
        <end position="210"/>
    </location>
</feature>
<protein>
    <recommendedName>
        <fullName evidence="4">DUF2207 domain-containing protein</fullName>
    </recommendedName>
</protein>
<keyword evidence="1" id="KW-0472">Membrane</keyword>
<dbReference type="RefSeq" id="WP_345482151.1">
    <property type="nucleotide sequence ID" value="NZ_BAABLP010000007.1"/>
</dbReference>
<reference evidence="3" key="1">
    <citation type="journal article" date="2019" name="Int. J. Syst. Evol. Microbiol.">
        <title>The Global Catalogue of Microorganisms (GCM) 10K type strain sequencing project: providing services to taxonomists for standard genome sequencing and annotation.</title>
        <authorList>
            <consortium name="The Broad Institute Genomics Platform"/>
            <consortium name="The Broad Institute Genome Sequencing Center for Infectious Disease"/>
            <person name="Wu L."/>
            <person name="Ma J."/>
        </authorList>
    </citation>
    <scope>NUCLEOTIDE SEQUENCE [LARGE SCALE GENOMIC DNA]</scope>
    <source>
        <strain evidence="3">JCM 19015</strain>
    </source>
</reference>
<evidence type="ECO:0008006" key="4">
    <source>
        <dbReference type="Google" id="ProtNLM"/>
    </source>
</evidence>
<feature type="transmembrane region" description="Helical" evidence="1">
    <location>
        <begin position="162"/>
        <end position="183"/>
    </location>
</feature>
<evidence type="ECO:0000313" key="2">
    <source>
        <dbReference type="EMBL" id="GAA4754918.1"/>
    </source>
</evidence>
<evidence type="ECO:0000256" key="1">
    <source>
        <dbReference type="SAM" id="Phobius"/>
    </source>
</evidence>
<feature type="transmembrane region" description="Helical" evidence="1">
    <location>
        <begin position="33"/>
        <end position="52"/>
    </location>
</feature>
<name>A0ABP8ZEX5_9MICO</name>
<keyword evidence="1" id="KW-0812">Transmembrane</keyword>